<dbReference type="GO" id="GO:0008270">
    <property type="term" value="F:zinc ion binding"/>
    <property type="evidence" value="ECO:0007669"/>
    <property type="project" value="UniProtKB-UniRule"/>
</dbReference>
<dbReference type="Pfam" id="PF17755">
    <property type="entry name" value="UvrA_DNA-bind"/>
    <property type="match status" value="1"/>
</dbReference>
<keyword evidence="20" id="KW-1185">Reference proteome</keyword>
<dbReference type="InterPro" id="IPR041552">
    <property type="entry name" value="UvrA_DNA-bd"/>
</dbReference>
<evidence type="ECO:0000313" key="19">
    <source>
        <dbReference type="EMBL" id="BCA88805.1"/>
    </source>
</evidence>
<dbReference type="InterPro" id="IPR017871">
    <property type="entry name" value="ABC_transporter-like_CS"/>
</dbReference>
<keyword evidence="9 17" id="KW-0862">Zinc</keyword>
<dbReference type="Pfam" id="PF17760">
    <property type="entry name" value="UvrA_inter"/>
    <property type="match status" value="1"/>
</dbReference>
<dbReference type="CDD" id="cd03271">
    <property type="entry name" value="ABC_UvrA_II"/>
    <property type="match status" value="1"/>
</dbReference>
<evidence type="ECO:0000256" key="4">
    <source>
        <dbReference type="ARBA" id="ARBA00022737"/>
    </source>
</evidence>
<dbReference type="GO" id="GO:0005737">
    <property type="term" value="C:cytoplasm"/>
    <property type="evidence" value="ECO:0007669"/>
    <property type="project" value="UniProtKB-SubCell"/>
</dbReference>
<dbReference type="KEGG" id="ahat:ADCFC_14240"/>
<keyword evidence="10 17" id="KW-0067">ATP-binding</keyword>
<evidence type="ECO:0000256" key="1">
    <source>
        <dbReference type="ARBA" id="ARBA00004496"/>
    </source>
</evidence>
<keyword evidence="6 17" id="KW-0227">DNA damage</keyword>
<evidence type="ECO:0000313" key="20">
    <source>
        <dbReference type="Proteomes" id="UP000501727"/>
    </source>
</evidence>
<keyword evidence="12 17" id="KW-0238">DNA-binding</keyword>
<dbReference type="InterPro" id="IPR003439">
    <property type="entry name" value="ABC_transporter-like_ATP-bd"/>
</dbReference>
<evidence type="ECO:0000256" key="12">
    <source>
        <dbReference type="ARBA" id="ARBA00023125"/>
    </source>
</evidence>
<keyword evidence="2 17" id="KW-0963">Cytoplasm</keyword>
<keyword evidence="8 17" id="KW-0863">Zinc-finger</keyword>
<comment type="subcellular location">
    <subcellularLocation>
        <location evidence="1 17">Cytoplasm</location>
    </subcellularLocation>
</comment>
<protein>
    <recommendedName>
        <fullName evidence="15 17">UvrABC system protein A</fullName>
        <shortName evidence="17">UvrA protein</shortName>
    </recommendedName>
    <alternativeName>
        <fullName evidence="16 17">Excinuclease ABC subunit A</fullName>
    </alternativeName>
</protein>
<keyword evidence="17" id="KW-0742">SOS response</keyword>
<dbReference type="Gene3D" id="1.10.8.280">
    <property type="entry name" value="ABC transporter ATPase domain-like"/>
    <property type="match status" value="1"/>
</dbReference>
<dbReference type="FunFam" id="1.20.1580.10:FF:000002">
    <property type="entry name" value="UvrABC system protein A"/>
    <property type="match status" value="1"/>
</dbReference>
<dbReference type="PROSITE" id="PS00211">
    <property type="entry name" value="ABC_TRANSPORTER_1"/>
    <property type="match status" value="2"/>
</dbReference>
<dbReference type="NCBIfam" id="NF001503">
    <property type="entry name" value="PRK00349.1"/>
    <property type="match status" value="1"/>
</dbReference>
<dbReference type="EMBL" id="AP022829">
    <property type="protein sequence ID" value="BCA88805.1"/>
    <property type="molecule type" value="Genomic_DNA"/>
</dbReference>
<accession>A0A6F8SL82</accession>
<dbReference type="Gene3D" id="3.30.1490.20">
    <property type="entry name" value="ATP-grasp fold, A domain"/>
    <property type="match status" value="1"/>
</dbReference>
<keyword evidence="4 17" id="KW-0677">Repeat</keyword>
<evidence type="ECO:0000256" key="11">
    <source>
        <dbReference type="ARBA" id="ARBA00022881"/>
    </source>
</evidence>
<dbReference type="InterPro" id="IPR041102">
    <property type="entry name" value="UvrA_inter"/>
</dbReference>
<keyword evidence="13 17" id="KW-0234">DNA repair</keyword>
<keyword evidence="7 17" id="KW-0228">DNA excision</keyword>
<gene>
    <name evidence="17 19" type="primary">uvrA</name>
    <name evidence="19" type="ORF">ADCFC_13030</name>
</gene>
<reference evidence="20" key="1">
    <citation type="journal article" date="2020" name="Microbiol. Resour. Announc.">
        <title>Complete Genome Sequence of Adlercreutzia sp. Strain 8CFCBH1, a Potent Producer of Equol, Isolated from Healthy Japanese Feces.</title>
        <authorList>
            <person name="Ogata Y."/>
            <person name="Sakamoto M."/>
            <person name="Ohkuma M."/>
            <person name="Hattori M."/>
            <person name="Suda W."/>
        </authorList>
    </citation>
    <scope>NUCLEOTIDE SEQUENCE [LARGE SCALE GENOMIC DNA]</scope>
    <source>
        <strain evidence="20">8CFCBH1</strain>
    </source>
</reference>
<comment type="function">
    <text evidence="17">The UvrABC repair system catalyzes the recognition and processing of DNA lesions. UvrA is an ATPase and a DNA-binding protein. A damage recognition complex composed of 2 UvrA and 2 UvrB subunits scans DNA for abnormalities. When the presence of a lesion has been verified by UvrB, the UvrA molecules dissociate.</text>
</comment>
<comment type="subunit">
    <text evidence="17">Forms a heterotetramer with UvrB during the search for lesions.</text>
</comment>
<dbReference type="PROSITE" id="PS50893">
    <property type="entry name" value="ABC_TRANSPORTER_2"/>
    <property type="match status" value="1"/>
</dbReference>
<keyword evidence="5 17" id="KW-0547">Nucleotide-binding</keyword>
<proteinExistence type="inferred from homology"/>
<feature type="zinc finger region" description="C4-type" evidence="17">
    <location>
        <begin position="762"/>
        <end position="788"/>
    </location>
</feature>
<feature type="binding site" evidence="17">
    <location>
        <begin position="663"/>
        <end position="670"/>
    </location>
    <ligand>
        <name>ATP</name>
        <dbReference type="ChEBI" id="CHEBI:30616"/>
    </ligand>
</feature>
<sequence>MANEIVIKGAREHNLKDVDLTIPRDELVVITGLSGSGKSSLAFDTMYAEGQRRYVESLSSYARMFLGQMSKPDVDSIDGLSPAVSIDQKTTSKNPRSTVGTTTEIYDYLRLLFARVGVPHCPECGREIKKQTTDQVTDDILRLGDDAQGESTKAILMAPVVAGRKGEFTKLFADLQKEGFSRVRIDGEIVKLTGEPVTLNKKIKHFIDVVVDRVALKESAQSRIAEAVELACKLAGGRVLVQVLGPDGKPLGEAGGTSSGATGGLGEGEHLFSLALACPEHGHSMDELQPRDFSFNAPYGACPDCLGIGSRDEVDPSLVVPDPSLTLNEGVIAPFKSGNYYPQVLRAVAQHVGTDADTPWEDMPKKAQKALLHGLGNEKVRVDYRTVDGRDTYWYIEWEGVLAAVKRRYTEAQSDAQREKLSAYFATVPCETCGGKRLKPEILAVTVNDKSIHDITEMSAAESLAFFEGLHFTGQAAVIALPIVKEIRERLRFLVDVGLDYLTLERATATLSGGEAQRIRLATQIGAGLMGVLYILDEPSIGLHQRDNERLIATLERLRDLGNTVVVVEHDEDTIRAADFVVDMGPGAGEHGGHVIAAGTPAEVMATEGSVTADYLSGRRRIAVPETRRKPGRGTLKMTGAKENNLNNVTLEVPIGTLTVVTGVSGSGKSSLITDTLAPALANRLNHAHRRTGPYRKITGLEKLDKVINIDQSPIGRTPRSNPATYIGLWDDIRALFASTAEAKARGYAPGRFSFNVSGGRCEACKGDGQIKIEMHFLPDVYVPCEVCNGERYNRETLQVTYRGKNISEVLDMTVEDALHFFENIPGIRRKLQTLFDVGLGYIRLGQPATTLSGGEAQRVKLASELQKRQSGKTFYILDEPTTGLHFEDVRQLLEVLQRLVDAGNTVLVIEHNLDVIKCADHIVDLGPEGGDRGGTIVAQGTPEEVAEVEGSYTGHFVKRMLEADRQLAAAS</sequence>
<evidence type="ECO:0000256" key="9">
    <source>
        <dbReference type="ARBA" id="ARBA00022833"/>
    </source>
</evidence>
<dbReference type="NCBIfam" id="TIGR00630">
    <property type="entry name" value="uvra"/>
    <property type="match status" value="1"/>
</dbReference>
<dbReference type="GO" id="GO:0003677">
    <property type="term" value="F:DNA binding"/>
    <property type="evidence" value="ECO:0007669"/>
    <property type="project" value="UniProtKB-UniRule"/>
</dbReference>
<evidence type="ECO:0000256" key="17">
    <source>
        <dbReference type="HAMAP-Rule" id="MF_00205"/>
    </source>
</evidence>
<dbReference type="AlphaFoldDB" id="A0A6F8SL82"/>
<dbReference type="GO" id="GO:0005524">
    <property type="term" value="F:ATP binding"/>
    <property type="evidence" value="ECO:0007669"/>
    <property type="project" value="UniProtKB-UniRule"/>
</dbReference>
<dbReference type="GO" id="GO:0009432">
    <property type="term" value="P:SOS response"/>
    <property type="evidence" value="ECO:0007669"/>
    <property type="project" value="UniProtKB-UniRule"/>
</dbReference>
<comment type="similarity">
    <text evidence="14 17">Belongs to the ABC transporter superfamily. UvrA family.</text>
</comment>
<dbReference type="GO" id="GO:0006289">
    <property type="term" value="P:nucleotide-excision repair"/>
    <property type="evidence" value="ECO:0007669"/>
    <property type="project" value="UniProtKB-UniRule"/>
</dbReference>
<keyword evidence="11 17" id="KW-0267">Excision nuclease</keyword>
<evidence type="ECO:0000256" key="16">
    <source>
        <dbReference type="ARBA" id="ARBA00042156"/>
    </source>
</evidence>
<dbReference type="Gene3D" id="1.20.1580.10">
    <property type="entry name" value="ABC transporter ATPase like domain"/>
    <property type="match status" value="2"/>
</dbReference>
<evidence type="ECO:0000256" key="15">
    <source>
        <dbReference type="ARBA" id="ARBA00039316"/>
    </source>
</evidence>
<evidence type="ECO:0000256" key="8">
    <source>
        <dbReference type="ARBA" id="ARBA00022771"/>
    </source>
</evidence>
<feature type="domain" description="ABC transporter" evidence="18">
    <location>
        <begin position="622"/>
        <end position="959"/>
    </location>
</feature>
<dbReference type="GO" id="GO:0009380">
    <property type="term" value="C:excinuclease repair complex"/>
    <property type="evidence" value="ECO:0007669"/>
    <property type="project" value="InterPro"/>
</dbReference>
<dbReference type="RefSeq" id="WP_173113189.1">
    <property type="nucleotide sequence ID" value="NZ_AP022829.1"/>
</dbReference>
<dbReference type="GO" id="GO:0009381">
    <property type="term" value="F:excinuclease ABC activity"/>
    <property type="evidence" value="ECO:0007669"/>
    <property type="project" value="UniProtKB-UniRule"/>
</dbReference>
<organism evidence="19 20">
    <name type="scientific">Adlercreutzia hattorii</name>
    <dbReference type="NCBI Taxonomy" id="2707299"/>
    <lineage>
        <taxon>Bacteria</taxon>
        <taxon>Bacillati</taxon>
        <taxon>Actinomycetota</taxon>
        <taxon>Coriobacteriia</taxon>
        <taxon>Eggerthellales</taxon>
        <taxon>Eggerthellaceae</taxon>
        <taxon>Adlercreutzia</taxon>
    </lineage>
</organism>
<dbReference type="InterPro" id="IPR013815">
    <property type="entry name" value="ATP_grasp_subdomain_1"/>
</dbReference>
<evidence type="ECO:0000256" key="3">
    <source>
        <dbReference type="ARBA" id="ARBA00022723"/>
    </source>
</evidence>
<keyword evidence="3 17" id="KW-0479">Metal-binding</keyword>
<evidence type="ECO:0000256" key="13">
    <source>
        <dbReference type="ARBA" id="ARBA00023204"/>
    </source>
</evidence>
<dbReference type="SUPFAM" id="SSF52540">
    <property type="entry name" value="P-loop containing nucleoside triphosphate hydrolases"/>
    <property type="match status" value="2"/>
</dbReference>
<dbReference type="CDD" id="cd03270">
    <property type="entry name" value="ABC_UvrA_I"/>
    <property type="match status" value="1"/>
</dbReference>
<dbReference type="GO" id="GO:0016887">
    <property type="term" value="F:ATP hydrolysis activity"/>
    <property type="evidence" value="ECO:0007669"/>
    <property type="project" value="InterPro"/>
</dbReference>
<dbReference type="HAMAP" id="MF_00205">
    <property type="entry name" value="UvrA"/>
    <property type="match status" value="1"/>
</dbReference>
<evidence type="ECO:0000256" key="6">
    <source>
        <dbReference type="ARBA" id="ARBA00022763"/>
    </source>
</evidence>
<evidence type="ECO:0000256" key="5">
    <source>
        <dbReference type="ARBA" id="ARBA00022741"/>
    </source>
</evidence>
<evidence type="ECO:0000256" key="10">
    <source>
        <dbReference type="ARBA" id="ARBA00022840"/>
    </source>
</evidence>
<dbReference type="InterPro" id="IPR027417">
    <property type="entry name" value="P-loop_NTPase"/>
</dbReference>
<feature type="binding site" evidence="17">
    <location>
        <begin position="32"/>
        <end position="39"/>
    </location>
    <ligand>
        <name>ATP</name>
        <dbReference type="ChEBI" id="CHEBI:30616"/>
    </ligand>
</feature>
<evidence type="ECO:0000259" key="18">
    <source>
        <dbReference type="PROSITE" id="PS50893"/>
    </source>
</evidence>
<dbReference type="InterPro" id="IPR004602">
    <property type="entry name" value="UvrA"/>
</dbReference>
<evidence type="ECO:0000256" key="2">
    <source>
        <dbReference type="ARBA" id="ARBA00022490"/>
    </source>
</evidence>
<reference evidence="20" key="2">
    <citation type="submission" date="2020-03" db="EMBL/GenBank/DDBJ databases">
        <title>Complete Genome Sequence of Adlercreutzia sp. strain 8CFCBH1 Producing Equol, Isolated from Healthy Japanese Feces.</title>
        <authorList>
            <person name="Ogata Y."/>
            <person name="Sakamoto M."/>
            <person name="Ohkuma M."/>
            <person name="Hattori M."/>
            <person name="Suda W."/>
        </authorList>
    </citation>
    <scope>NUCLEOTIDE SEQUENCE [LARGE SCALE GENOMIC DNA]</scope>
    <source>
        <strain evidence="20">8CFCBH1</strain>
    </source>
</reference>
<evidence type="ECO:0000256" key="14">
    <source>
        <dbReference type="ARBA" id="ARBA00038000"/>
    </source>
</evidence>
<dbReference type="FunFam" id="3.40.50.300:FF:000028">
    <property type="entry name" value="UvrABC system protein A"/>
    <property type="match status" value="1"/>
</dbReference>
<evidence type="ECO:0000256" key="7">
    <source>
        <dbReference type="ARBA" id="ARBA00022769"/>
    </source>
</evidence>
<dbReference type="Proteomes" id="UP000501727">
    <property type="component" value="Chromosome"/>
</dbReference>
<dbReference type="Gene3D" id="3.40.50.300">
    <property type="entry name" value="P-loop containing nucleotide triphosphate hydrolases"/>
    <property type="match status" value="2"/>
</dbReference>
<dbReference type="PANTHER" id="PTHR43152">
    <property type="entry name" value="UVRABC SYSTEM PROTEIN A"/>
    <property type="match status" value="1"/>
</dbReference>
<dbReference type="PANTHER" id="PTHR43152:SF3">
    <property type="entry name" value="UVRABC SYSTEM PROTEIN A"/>
    <property type="match status" value="1"/>
</dbReference>
<feature type="zinc finger region" description="C4-type" evidence="17">
    <location>
        <begin position="278"/>
        <end position="305"/>
    </location>
</feature>
<name>A0A6F8SL82_9ACTN</name>